<organism evidence="9 10">
    <name type="scientific">Umbelopsis ramanniana AG</name>
    <dbReference type="NCBI Taxonomy" id="1314678"/>
    <lineage>
        <taxon>Eukaryota</taxon>
        <taxon>Fungi</taxon>
        <taxon>Fungi incertae sedis</taxon>
        <taxon>Mucoromycota</taxon>
        <taxon>Mucoromycotina</taxon>
        <taxon>Umbelopsidomycetes</taxon>
        <taxon>Umbelopsidales</taxon>
        <taxon>Umbelopsidaceae</taxon>
        <taxon>Umbelopsis</taxon>
    </lineage>
</organism>
<keyword evidence="8" id="KW-0732">Signal</keyword>
<dbReference type="PANTHER" id="PTHR31313:SF81">
    <property type="entry name" value="TY1 ENHANCER ACTIVATOR"/>
    <property type="match status" value="1"/>
</dbReference>
<reference evidence="9" key="2">
    <citation type="journal article" date="2022" name="Proc. Natl. Acad. Sci. U.S.A.">
        <title>Diploid-dominant life cycles characterize the early evolution of Fungi.</title>
        <authorList>
            <person name="Amses K.R."/>
            <person name="Simmons D.R."/>
            <person name="Longcore J.E."/>
            <person name="Mondo S.J."/>
            <person name="Seto K."/>
            <person name="Jeronimo G.H."/>
            <person name="Bonds A.E."/>
            <person name="Quandt C.A."/>
            <person name="Davis W.J."/>
            <person name="Chang Y."/>
            <person name="Federici B.A."/>
            <person name="Kuo A."/>
            <person name="LaButti K."/>
            <person name="Pangilinan J."/>
            <person name="Andreopoulos W."/>
            <person name="Tritt A."/>
            <person name="Riley R."/>
            <person name="Hundley H."/>
            <person name="Johnson J."/>
            <person name="Lipzen A."/>
            <person name="Barry K."/>
            <person name="Lang B.F."/>
            <person name="Cuomo C.A."/>
            <person name="Buchler N.E."/>
            <person name="Grigoriev I.V."/>
            <person name="Spatafora J.W."/>
            <person name="Stajich J.E."/>
            <person name="James T.Y."/>
        </authorList>
    </citation>
    <scope>NUCLEOTIDE SEQUENCE</scope>
    <source>
        <strain evidence="9">AG</strain>
    </source>
</reference>
<proteinExistence type="predicted"/>
<evidence type="ECO:0000256" key="7">
    <source>
        <dbReference type="SAM" id="MobiDB-lite"/>
    </source>
</evidence>
<evidence type="ECO:0000256" key="8">
    <source>
        <dbReference type="SAM" id="SignalP"/>
    </source>
</evidence>
<dbReference type="RefSeq" id="XP_051444796.1">
    <property type="nucleotide sequence ID" value="XM_051588915.1"/>
</dbReference>
<dbReference type="Proteomes" id="UP001206595">
    <property type="component" value="Unassembled WGS sequence"/>
</dbReference>
<feature type="chain" id="PRO_5042155674" evidence="8">
    <location>
        <begin position="20"/>
        <end position="229"/>
    </location>
</feature>
<sequence>MLYYFAVVILLNRPFIVSGQNEHDNEAARRCTEAAKSIVDVARVVRIDDLMHFGHTAALTVMQAAFIHLYNAAKTTPKISADARKYLTTSQKIFASVCSRWPDAPPIMSLIGKLQDSIDKIHGKKEPEETKKVSVSEERPPVVPEQPQTPQMSVEETLFANWPIEQFVASLSDAPPISYDKMQPETEAKQPPKSSNIPFWGAPSGYDWQEWGNFLVEGGIITGTNESII</sequence>
<dbReference type="AlphaFoldDB" id="A0AAD5EAL3"/>
<evidence type="ECO:0000256" key="1">
    <source>
        <dbReference type="ARBA" id="ARBA00022723"/>
    </source>
</evidence>
<dbReference type="PANTHER" id="PTHR31313">
    <property type="entry name" value="TY1 ENHANCER ACTIVATOR"/>
    <property type="match status" value="1"/>
</dbReference>
<dbReference type="CDD" id="cd12148">
    <property type="entry name" value="fungal_TF_MHR"/>
    <property type="match status" value="1"/>
</dbReference>
<keyword evidence="10" id="KW-1185">Reference proteome</keyword>
<comment type="caution">
    <text evidence="9">The sequence shown here is derived from an EMBL/GenBank/DDBJ whole genome shotgun (WGS) entry which is preliminary data.</text>
</comment>
<dbReference type="InterPro" id="IPR051615">
    <property type="entry name" value="Transcr_Regulatory_Elem"/>
</dbReference>
<evidence type="ECO:0000256" key="2">
    <source>
        <dbReference type="ARBA" id="ARBA00022833"/>
    </source>
</evidence>
<feature type="compositionally biased region" description="Basic and acidic residues" evidence="7">
    <location>
        <begin position="123"/>
        <end position="140"/>
    </location>
</feature>
<evidence type="ECO:0000256" key="4">
    <source>
        <dbReference type="ARBA" id="ARBA00023125"/>
    </source>
</evidence>
<gene>
    <name evidence="9" type="ORF">K450DRAFT_240365</name>
</gene>
<accession>A0AAD5EAL3</accession>
<evidence type="ECO:0000256" key="3">
    <source>
        <dbReference type="ARBA" id="ARBA00023015"/>
    </source>
</evidence>
<dbReference type="GO" id="GO:0046872">
    <property type="term" value="F:metal ion binding"/>
    <property type="evidence" value="ECO:0007669"/>
    <property type="project" value="UniProtKB-KW"/>
</dbReference>
<dbReference type="GeneID" id="75914260"/>
<feature type="signal peptide" evidence="8">
    <location>
        <begin position="1"/>
        <end position="19"/>
    </location>
</feature>
<keyword evidence="4" id="KW-0238">DNA-binding</keyword>
<name>A0AAD5EAL3_UMBRA</name>
<protein>
    <submittedName>
        <fullName evidence="9">Uncharacterized protein</fullName>
    </submittedName>
</protein>
<keyword evidence="2" id="KW-0862">Zinc</keyword>
<evidence type="ECO:0000313" key="10">
    <source>
        <dbReference type="Proteomes" id="UP001206595"/>
    </source>
</evidence>
<reference evidence="9" key="1">
    <citation type="submission" date="2021-06" db="EMBL/GenBank/DDBJ databases">
        <authorList>
            <consortium name="DOE Joint Genome Institute"/>
            <person name="Mondo S.J."/>
            <person name="Amses K.R."/>
            <person name="Simmons D.R."/>
            <person name="Longcore J.E."/>
            <person name="Seto K."/>
            <person name="Alves G.H."/>
            <person name="Bonds A.E."/>
            <person name="Quandt C.A."/>
            <person name="Davis W.J."/>
            <person name="Chang Y."/>
            <person name="Letcher P.M."/>
            <person name="Powell M.J."/>
            <person name="Kuo A."/>
            <person name="Labutti K."/>
            <person name="Pangilinan J."/>
            <person name="Andreopoulos W."/>
            <person name="Tritt A."/>
            <person name="Riley R."/>
            <person name="Hundley H."/>
            <person name="Johnson J."/>
            <person name="Lipzen A."/>
            <person name="Barry K."/>
            <person name="Berbee M.L."/>
            <person name="Buchler N.E."/>
            <person name="Grigoriev I.V."/>
            <person name="Spatafora J.W."/>
            <person name="Stajich J.E."/>
            <person name="James T.Y."/>
        </authorList>
    </citation>
    <scope>NUCLEOTIDE SEQUENCE</scope>
    <source>
        <strain evidence="9">AG</strain>
    </source>
</reference>
<keyword evidence="3" id="KW-0805">Transcription regulation</keyword>
<evidence type="ECO:0000256" key="6">
    <source>
        <dbReference type="ARBA" id="ARBA00023242"/>
    </source>
</evidence>
<dbReference type="GO" id="GO:0003677">
    <property type="term" value="F:DNA binding"/>
    <property type="evidence" value="ECO:0007669"/>
    <property type="project" value="UniProtKB-KW"/>
</dbReference>
<keyword evidence="1" id="KW-0479">Metal-binding</keyword>
<evidence type="ECO:0000256" key="5">
    <source>
        <dbReference type="ARBA" id="ARBA00023163"/>
    </source>
</evidence>
<feature type="region of interest" description="Disordered" evidence="7">
    <location>
        <begin position="123"/>
        <end position="151"/>
    </location>
</feature>
<keyword evidence="6" id="KW-0539">Nucleus</keyword>
<dbReference type="EMBL" id="MU620917">
    <property type="protein sequence ID" value="KAI8579792.1"/>
    <property type="molecule type" value="Genomic_DNA"/>
</dbReference>
<keyword evidence="5" id="KW-0804">Transcription</keyword>
<feature type="region of interest" description="Disordered" evidence="7">
    <location>
        <begin position="179"/>
        <end position="198"/>
    </location>
</feature>
<evidence type="ECO:0000313" key="9">
    <source>
        <dbReference type="EMBL" id="KAI8579792.1"/>
    </source>
</evidence>